<dbReference type="Pfam" id="PF00535">
    <property type="entry name" value="Glycos_transf_2"/>
    <property type="match status" value="1"/>
</dbReference>
<protein>
    <recommendedName>
        <fullName evidence="6">Glycosyltransferase 2-like domain-containing protein</fullName>
    </recommendedName>
</protein>
<evidence type="ECO:0000256" key="2">
    <source>
        <dbReference type="ARBA" id="ARBA00022475"/>
    </source>
</evidence>
<dbReference type="Gene3D" id="3.90.550.10">
    <property type="entry name" value="Spore Coat Polysaccharide Biosynthesis Protein SpsA, Chain A"/>
    <property type="match status" value="1"/>
</dbReference>
<dbReference type="EMBL" id="MFJC01000031">
    <property type="protein sequence ID" value="OGG09003.1"/>
    <property type="molecule type" value="Genomic_DNA"/>
</dbReference>
<evidence type="ECO:0000256" key="5">
    <source>
        <dbReference type="ARBA" id="ARBA00023136"/>
    </source>
</evidence>
<evidence type="ECO:0000256" key="3">
    <source>
        <dbReference type="ARBA" id="ARBA00022676"/>
    </source>
</evidence>
<keyword evidence="4" id="KW-0808">Transferase</keyword>
<dbReference type="InterPro" id="IPR029044">
    <property type="entry name" value="Nucleotide-diphossugar_trans"/>
</dbReference>
<evidence type="ECO:0000256" key="4">
    <source>
        <dbReference type="ARBA" id="ARBA00022679"/>
    </source>
</evidence>
<dbReference type="STRING" id="1798373.A2154_00225"/>
<dbReference type="GO" id="GO:0016757">
    <property type="term" value="F:glycosyltransferase activity"/>
    <property type="evidence" value="ECO:0007669"/>
    <property type="project" value="UniProtKB-KW"/>
</dbReference>
<dbReference type="AlphaFoldDB" id="A0A1F5Z9G3"/>
<gene>
    <name evidence="7" type="ORF">A2154_00225</name>
</gene>
<keyword evidence="2" id="KW-1003">Cell membrane</keyword>
<evidence type="ECO:0000313" key="7">
    <source>
        <dbReference type="EMBL" id="OGG09003.1"/>
    </source>
</evidence>
<dbReference type="PANTHER" id="PTHR43646:SF2">
    <property type="entry name" value="GLYCOSYLTRANSFERASE 2-LIKE DOMAIN-CONTAINING PROTEIN"/>
    <property type="match status" value="1"/>
</dbReference>
<dbReference type="GO" id="GO:0005886">
    <property type="term" value="C:plasma membrane"/>
    <property type="evidence" value="ECO:0007669"/>
    <property type="project" value="UniProtKB-SubCell"/>
</dbReference>
<evidence type="ECO:0000256" key="1">
    <source>
        <dbReference type="ARBA" id="ARBA00004236"/>
    </source>
</evidence>
<evidence type="ECO:0000259" key="6">
    <source>
        <dbReference type="Pfam" id="PF00535"/>
    </source>
</evidence>
<sequence>MKISVIIPAYNEEDYIGKTIESLHNLARKSDEIIVVDGSSIDKTAAIAKKNGAIVINVPKRGIGYARQQGLLKATGDIVAFTDADTIVGNLWLTKIEQTLTKNNVVGVFGTFRVPDGWWLYKFYVNILQPILNQIYWWMKIPMAPGQNIAFLRRAGLACGGFPEDFKIAEDIEMARRLMTQGRVVFRQDLIVTSSGRRGQEGPAMFSRIFKAFILYFIFRKANRIGFPDMR</sequence>
<accession>A0A1F5Z9G3</accession>
<comment type="subcellular location">
    <subcellularLocation>
        <location evidence="1">Cell membrane</location>
    </subcellularLocation>
</comment>
<organism evidence="7 8">
    <name type="scientific">Candidatus Gottesmanbacteria bacterium RBG_16_43_7</name>
    <dbReference type="NCBI Taxonomy" id="1798373"/>
    <lineage>
        <taxon>Bacteria</taxon>
        <taxon>Candidatus Gottesmaniibacteriota</taxon>
    </lineage>
</organism>
<keyword evidence="3" id="KW-0328">Glycosyltransferase</keyword>
<feature type="domain" description="Glycosyltransferase 2-like" evidence="6">
    <location>
        <begin position="4"/>
        <end position="154"/>
    </location>
</feature>
<reference evidence="7 8" key="1">
    <citation type="journal article" date="2016" name="Nat. Commun.">
        <title>Thousands of microbial genomes shed light on interconnected biogeochemical processes in an aquifer system.</title>
        <authorList>
            <person name="Anantharaman K."/>
            <person name="Brown C.T."/>
            <person name="Hug L.A."/>
            <person name="Sharon I."/>
            <person name="Castelle C.J."/>
            <person name="Probst A.J."/>
            <person name="Thomas B.C."/>
            <person name="Singh A."/>
            <person name="Wilkins M.J."/>
            <person name="Karaoz U."/>
            <person name="Brodie E.L."/>
            <person name="Williams K.H."/>
            <person name="Hubbard S.S."/>
            <person name="Banfield J.F."/>
        </authorList>
    </citation>
    <scope>NUCLEOTIDE SEQUENCE [LARGE SCALE GENOMIC DNA]</scope>
</reference>
<evidence type="ECO:0000313" key="8">
    <source>
        <dbReference type="Proteomes" id="UP000176854"/>
    </source>
</evidence>
<dbReference type="Proteomes" id="UP000176854">
    <property type="component" value="Unassembled WGS sequence"/>
</dbReference>
<proteinExistence type="predicted"/>
<dbReference type="SUPFAM" id="SSF53448">
    <property type="entry name" value="Nucleotide-diphospho-sugar transferases"/>
    <property type="match status" value="1"/>
</dbReference>
<dbReference type="PANTHER" id="PTHR43646">
    <property type="entry name" value="GLYCOSYLTRANSFERASE"/>
    <property type="match status" value="1"/>
</dbReference>
<dbReference type="InterPro" id="IPR001173">
    <property type="entry name" value="Glyco_trans_2-like"/>
</dbReference>
<comment type="caution">
    <text evidence="7">The sequence shown here is derived from an EMBL/GenBank/DDBJ whole genome shotgun (WGS) entry which is preliminary data.</text>
</comment>
<name>A0A1F5Z9G3_9BACT</name>
<keyword evidence="5" id="KW-0472">Membrane</keyword>